<evidence type="ECO:0000313" key="2">
    <source>
        <dbReference type="EMBL" id="CDM70415.1"/>
    </source>
</evidence>
<sequence>MKKRIVSIFIGVILALTLTSCAVKVGIEPRNKIAHKNSELDKDETLSLEDIDNININIQLADVQCKSFDENNVRLIVKNSTTLNGEVIMKKEDKNLNIEEKKSGKKLGTNNYSRKIEIYIPKEYKGDIYFENGVGDIKLEEISCENLSLEGGTGDLDIYNINAKDLTLNSGVGDIRLNLNKSPENMNIGSGTGDCDINIEEVNGNLVYDGGVGDVTIRIPENAPVKIKSSSGVGYSNIDAKISDTNKYTFDLDNSVGEIKVTN</sequence>
<evidence type="ECO:0000259" key="1">
    <source>
        <dbReference type="Pfam" id="PF13349"/>
    </source>
</evidence>
<dbReference type="PROSITE" id="PS51257">
    <property type="entry name" value="PROKAR_LIPOPROTEIN"/>
    <property type="match status" value="1"/>
</dbReference>
<dbReference type="STRING" id="1216932.CM240_3298"/>
<keyword evidence="3" id="KW-1185">Reference proteome</keyword>
<reference evidence="2 3" key="1">
    <citation type="submission" date="2013-11" db="EMBL/GenBank/DDBJ databases">
        <title>Complete genome sequence of Clostridum sp. M2/40.</title>
        <authorList>
            <person name="Wibberg D."/>
            <person name="Puehler A."/>
            <person name="Schlueter A."/>
        </authorList>
    </citation>
    <scope>NUCLEOTIDE SEQUENCE [LARGE SCALE GENOMIC DNA]</scope>
    <source>
        <strain evidence="3">M2/40</strain>
    </source>
</reference>
<dbReference type="eggNOG" id="COG3595">
    <property type="taxonomic scope" value="Bacteria"/>
</dbReference>
<protein>
    <recommendedName>
        <fullName evidence="1">DUF4097 domain-containing protein</fullName>
    </recommendedName>
</protein>
<dbReference type="HOGENOM" id="CLU_1040922_0_0_9"/>
<dbReference type="AlphaFoldDB" id="W6SKK6"/>
<dbReference type="InterPro" id="IPR025164">
    <property type="entry name" value="Toastrack_DUF4097"/>
</dbReference>
<dbReference type="KEGG" id="clt:CM240_3298"/>
<organism evidence="2 3">
    <name type="scientific">Clostridium bornimense</name>
    <dbReference type="NCBI Taxonomy" id="1216932"/>
    <lineage>
        <taxon>Bacteria</taxon>
        <taxon>Bacillati</taxon>
        <taxon>Bacillota</taxon>
        <taxon>Clostridia</taxon>
        <taxon>Eubacteriales</taxon>
        <taxon>Clostridiaceae</taxon>
        <taxon>Clostridium</taxon>
    </lineage>
</organism>
<dbReference type="RefSeq" id="WP_051483919.1">
    <property type="nucleotide sequence ID" value="NZ_HG917869.1"/>
</dbReference>
<dbReference type="Pfam" id="PF13349">
    <property type="entry name" value="DUF4097"/>
    <property type="match status" value="1"/>
</dbReference>
<gene>
    <name evidence="2" type="ORF">CM240_3298</name>
</gene>
<dbReference type="PATRIC" id="fig|1216932.3.peg.3272"/>
<proteinExistence type="predicted"/>
<accession>W6SKK6</accession>
<feature type="domain" description="DUF4097" evidence="1">
    <location>
        <begin position="51"/>
        <end position="262"/>
    </location>
</feature>
<name>W6SKK6_9CLOT</name>
<evidence type="ECO:0000313" key="3">
    <source>
        <dbReference type="Proteomes" id="UP000019426"/>
    </source>
</evidence>
<dbReference type="EMBL" id="HG917869">
    <property type="protein sequence ID" value="CDM70415.1"/>
    <property type="molecule type" value="Genomic_DNA"/>
</dbReference>
<dbReference type="Proteomes" id="UP000019426">
    <property type="component" value="Chromosome M2/40_rep2"/>
</dbReference>